<dbReference type="AlphaFoldDB" id="A0A7M1SUS7"/>
<dbReference type="PANTHER" id="PTHR37817">
    <property type="entry name" value="N-ACETYLTRANSFERASE EIS"/>
    <property type="match status" value="1"/>
</dbReference>
<sequence>MDYVFDTLNLHDDSAESVARRNAWFGSVAQAFHEPRPAPEQIQHMVTSARADGAVCRGAWLPDGEFGAGPAPVATFISFDKTINAGHELLSVRMISDVTASPAHRRRGLVRTLMEADLSDAAASGAALSALTVSEATIYGRWGFGPATFVRKFELETGPRFGLRSFTDPGRTELIDPADAWPHISSVFETFHRTRRGSIERPTFYEVMHTGAFDFSEGGPAKKLRGAVHLDAAGSVDGFVLYEFDGSDRDKPAIKVNEMLALNPTAQLALWDFLAHIDLSNRVIWRFADPADPLPWALTDLNALTISADREFIWVRVLDVERVLSARPWAASGRVILQVEDAQGHASGTYAIESNDGRAVVTRTEEQPEIAVTAETLATLCLGTAPVTVLAAAGRLTGAPDAVGRFAAMADLVDQPYTTTFF</sequence>
<accession>A0A7M1SUS7</accession>
<dbReference type="Pfam" id="PF13530">
    <property type="entry name" value="SCP2_2"/>
    <property type="match status" value="1"/>
</dbReference>
<name>A0A7M1SUS7_9MICO</name>
<dbReference type="EMBL" id="CP063169">
    <property type="protein sequence ID" value="QOR70502.1"/>
    <property type="molecule type" value="Genomic_DNA"/>
</dbReference>
<dbReference type="InterPro" id="IPR041380">
    <property type="entry name" value="Acetyltransf_17"/>
</dbReference>
<dbReference type="PANTHER" id="PTHR37817:SF1">
    <property type="entry name" value="N-ACETYLTRANSFERASE EIS"/>
    <property type="match status" value="1"/>
</dbReference>
<proteinExistence type="predicted"/>
<dbReference type="Gene3D" id="3.40.630.30">
    <property type="match status" value="2"/>
</dbReference>
<evidence type="ECO:0000313" key="4">
    <source>
        <dbReference type="Proteomes" id="UP000593758"/>
    </source>
</evidence>
<dbReference type="InterPro" id="IPR025559">
    <property type="entry name" value="Eis_dom"/>
</dbReference>
<keyword evidence="4" id="KW-1185">Reference proteome</keyword>
<dbReference type="KEGG" id="halt:IM660_18240"/>
<evidence type="ECO:0000259" key="1">
    <source>
        <dbReference type="Pfam" id="PF13530"/>
    </source>
</evidence>
<dbReference type="GO" id="GO:0030649">
    <property type="term" value="P:aminoglycoside antibiotic catabolic process"/>
    <property type="evidence" value="ECO:0007669"/>
    <property type="project" value="TreeGrafter"/>
</dbReference>
<protein>
    <submittedName>
        <fullName evidence="3">GNAT family N-acetyltransferase</fullName>
    </submittedName>
</protein>
<gene>
    <name evidence="3" type="ORF">IM660_18240</name>
</gene>
<feature type="domain" description="Eis-like acetyltransferase" evidence="2">
    <location>
        <begin position="223"/>
        <end position="304"/>
    </location>
</feature>
<dbReference type="InterPro" id="IPR051554">
    <property type="entry name" value="Acetyltransferase_Eis"/>
</dbReference>
<feature type="domain" description="Enhanced intracellular survival protein" evidence="1">
    <location>
        <begin position="320"/>
        <end position="417"/>
    </location>
</feature>
<evidence type="ECO:0000259" key="2">
    <source>
        <dbReference type="Pfam" id="PF17668"/>
    </source>
</evidence>
<dbReference type="Proteomes" id="UP000593758">
    <property type="component" value="Chromosome"/>
</dbReference>
<keyword evidence="3" id="KW-0808">Transferase</keyword>
<dbReference type="Gene3D" id="3.30.1050.10">
    <property type="entry name" value="SCP2 sterol-binding domain"/>
    <property type="match status" value="1"/>
</dbReference>
<dbReference type="InterPro" id="IPR036527">
    <property type="entry name" value="SCP2_sterol-bd_dom_sf"/>
</dbReference>
<dbReference type="SUPFAM" id="SSF55729">
    <property type="entry name" value="Acyl-CoA N-acyltransferases (Nat)"/>
    <property type="match status" value="1"/>
</dbReference>
<reference evidence="3 4" key="1">
    <citation type="submission" date="2020-10" db="EMBL/GenBank/DDBJ databases">
        <title>Haloactinobacterium sp. RN3S43, a bacterium isolated from saline soil.</title>
        <authorList>
            <person name="Sun J.-Q."/>
        </authorList>
    </citation>
    <scope>NUCLEOTIDE SEQUENCE [LARGE SCALE GENOMIC DNA]</scope>
    <source>
        <strain evidence="3 4">RN3S43</strain>
    </source>
</reference>
<dbReference type="RefSeq" id="WP_193497178.1">
    <property type="nucleotide sequence ID" value="NZ_CP063169.1"/>
</dbReference>
<dbReference type="Pfam" id="PF17668">
    <property type="entry name" value="Acetyltransf_17"/>
    <property type="match status" value="1"/>
</dbReference>
<dbReference type="GO" id="GO:0034069">
    <property type="term" value="F:aminoglycoside N-acetyltransferase activity"/>
    <property type="evidence" value="ECO:0007669"/>
    <property type="project" value="TreeGrafter"/>
</dbReference>
<evidence type="ECO:0000313" key="3">
    <source>
        <dbReference type="EMBL" id="QOR70502.1"/>
    </source>
</evidence>
<dbReference type="InterPro" id="IPR016181">
    <property type="entry name" value="Acyl_CoA_acyltransferase"/>
</dbReference>
<dbReference type="SUPFAM" id="SSF55718">
    <property type="entry name" value="SCP-like"/>
    <property type="match status" value="1"/>
</dbReference>
<organism evidence="3 4">
    <name type="scientific">Ruania alkalisoli</name>
    <dbReference type="NCBI Taxonomy" id="2779775"/>
    <lineage>
        <taxon>Bacteria</taxon>
        <taxon>Bacillati</taxon>
        <taxon>Actinomycetota</taxon>
        <taxon>Actinomycetes</taxon>
        <taxon>Micrococcales</taxon>
        <taxon>Ruaniaceae</taxon>
        <taxon>Ruania</taxon>
    </lineage>
</organism>
<dbReference type="Pfam" id="PF13527">
    <property type="entry name" value="Acetyltransf_9"/>
    <property type="match status" value="1"/>
</dbReference>